<comment type="similarity">
    <text evidence="2 9">Belongs to the SPCS2 family.</text>
</comment>
<sequence>MGGWFSKKKVDDDDDDIVEEEEKELTKIDTGDSTAVKYLLDDKVGEYFREQGNAAFSINYTVDNLKLLTMAVAIAVSAGTHFNGVPFPANRYIIIACATFFFIANGLLTSFMWWIEKDIILRFSLKNGDACVVRAKFPKYQEYYNLRIESLANKTKAVEESLYVGKLFDKEGHFDEPAFKKEVEKLATTFSKGKST</sequence>
<evidence type="ECO:0000313" key="11">
    <source>
        <dbReference type="Proteomes" id="UP000481153"/>
    </source>
</evidence>
<dbReference type="VEuPathDB" id="FungiDB:AeMF1_005370"/>
<evidence type="ECO:0000313" key="10">
    <source>
        <dbReference type="EMBL" id="KAF0742324.1"/>
    </source>
</evidence>
<dbReference type="PANTHER" id="PTHR13085:SF0">
    <property type="entry name" value="SIGNAL PEPTIDASE COMPLEX SUBUNIT 2"/>
    <property type="match status" value="1"/>
</dbReference>
<organism evidence="10 11">
    <name type="scientific">Aphanomyces euteiches</name>
    <dbReference type="NCBI Taxonomy" id="100861"/>
    <lineage>
        <taxon>Eukaryota</taxon>
        <taxon>Sar</taxon>
        <taxon>Stramenopiles</taxon>
        <taxon>Oomycota</taxon>
        <taxon>Saprolegniomycetes</taxon>
        <taxon>Saprolegniales</taxon>
        <taxon>Verrucalvaceae</taxon>
        <taxon>Aphanomyces</taxon>
    </lineage>
</organism>
<comment type="caution">
    <text evidence="10">The sequence shown here is derived from an EMBL/GenBank/DDBJ whole genome shotgun (WGS) entry which is preliminary data.</text>
</comment>
<feature type="transmembrane region" description="Helical" evidence="9">
    <location>
        <begin position="67"/>
        <end position="86"/>
    </location>
</feature>
<dbReference type="InterPro" id="IPR009582">
    <property type="entry name" value="Spc2/SPCS2"/>
</dbReference>
<dbReference type="Pfam" id="PF06703">
    <property type="entry name" value="SPC25"/>
    <property type="match status" value="1"/>
</dbReference>
<feature type="transmembrane region" description="Helical" evidence="9">
    <location>
        <begin position="92"/>
        <end position="115"/>
    </location>
</feature>
<evidence type="ECO:0000256" key="1">
    <source>
        <dbReference type="ARBA" id="ARBA00004477"/>
    </source>
</evidence>
<evidence type="ECO:0000256" key="8">
    <source>
        <dbReference type="ARBA" id="ARBA00045608"/>
    </source>
</evidence>
<dbReference type="PANTHER" id="PTHR13085">
    <property type="entry name" value="MICROSOMAL SIGNAL PEPTIDASE 25 KDA SUBUNIT"/>
    <property type="match status" value="1"/>
</dbReference>
<dbReference type="GO" id="GO:0006465">
    <property type="term" value="P:signal peptide processing"/>
    <property type="evidence" value="ECO:0007669"/>
    <property type="project" value="UniProtKB-UniRule"/>
</dbReference>
<dbReference type="AlphaFoldDB" id="A0A6G0XP85"/>
<proteinExistence type="inferred from homology"/>
<dbReference type="EMBL" id="VJMJ01000029">
    <property type="protein sequence ID" value="KAF0742324.1"/>
    <property type="molecule type" value="Genomic_DNA"/>
</dbReference>
<keyword evidence="6 9" id="KW-1133">Transmembrane helix</keyword>
<keyword evidence="11" id="KW-1185">Reference proteome</keyword>
<accession>A0A6G0XP85</accession>
<keyword evidence="4 9" id="KW-0812">Transmembrane</keyword>
<dbReference type="GO" id="GO:0045047">
    <property type="term" value="P:protein targeting to ER"/>
    <property type="evidence" value="ECO:0007669"/>
    <property type="project" value="TreeGrafter"/>
</dbReference>
<dbReference type="OrthoDB" id="29558at2759"/>
<comment type="function">
    <text evidence="8 9">Component of the signal peptidase complex (SPC) which catalyzes the cleavage of N-terminal signal sequences from nascent proteins as they are translocated into the lumen of the endoplasmic reticulum. Enhances the enzymatic activity of SPC and facilitates the interactions between different components of the translocation site.</text>
</comment>
<dbReference type="GO" id="GO:0005787">
    <property type="term" value="C:signal peptidase complex"/>
    <property type="evidence" value="ECO:0007669"/>
    <property type="project" value="UniProtKB-UniRule"/>
</dbReference>
<evidence type="ECO:0000256" key="5">
    <source>
        <dbReference type="ARBA" id="ARBA00022824"/>
    </source>
</evidence>
<dbReference type="GO" id="GO:0008233">
    <property type="term" value="F:peptidase activity"/>
    <property type="evidence" value="ECO:0007669"/>
    <property type="project" value="UniProtKB-UniRule"/>
</dbReference>
<evidence type="ECO:0000256" key="2">
    <source>
        <dbReference type="ARBA" id="ARBA00007324"/>
    </source>
</evidence>
<evidence type="ECO:0000256" key="7">
    <source>
        <dbReference type="ARBA" id="ARBA00023136"/>
    </source>
</evidence>
<keyword evidence="7 9" id="KW-0472">Membrane</keyword>
<dbReference type="Proteomes" id="UP000481153">
    <property type="component" value="Unassembled WGS sequence"/>
</dbReference>
<protein>
    <recommendedName>
        <fullName evidence="3 9">Signal peptidase complex subunit 2</fullName>
    </recommendedName>
</protein>
<comment type="subcellular location">
    <subcellularLocation>
        <location evidence="1 9">Endoplasmic reticulum membrane</location>
        <topology evidence="1 9">Multi-pass membrane protein</topology>
    </subcellularLocation>
</comment>
<evidence type="ECO:0000256" key="4">
    <source>
        <dbReference type="ARBA" id="ARBA00022692"/>
    </source>
</evidence>
<name>A0A6G0XP85_9STRA</name>
<gene>
    <name evidence="10" type="ORF">Ae201684_002726</name>
</gene>
<evidence type="ECO:0000256" key="9">
    <source>
        <dbReference type="RuleBase" id="RU368033"/>
    </source>
</evidence>
<evidence type="ECO:0000256" key="3">
    <source>
        <dbReference type="ARBA" id="ARBA00017057"/>
    </source>
</evidence>
<reference evidence="10 11" key="1">
    <citation type="submission" date="2019-07" db="EMBL/GenBank/DDBJ databases">
        <title>Genomics analysis of Aphanomyces spp. identifies a new class of oomycete effector associated with host adaptation.</title>
        <authorList>
            <person name="Gaulin E."/>
        </authorList>
    </citation>
    <scope>NUCLEOTIDE SEQUENCE [LARGE SCALE GENOMIC DNA]</scope>
    <source>
        <strain evidence="10 11">ATCC 201684</strain>
    </source>
</reference>
<evidence type="ECO:0000256" key="6">
    <source>
        <dbReference type="ARBA" id="ARBA00022989"/>
    </source>
</evidence>
<keyword evidence="5 9" id="KW-0256">Endoplasmic reticulum</keyword>